<dbReference type="GO" id="GO:0071051">
    <property type="term" value="P:poly(A)-dependent snoRNA 3'-end processing"/>
    <property type="evidence" value="ECO:0007669"/>
    <property type="project" value="TreeGrafter"/>
</dbReference>
<feature type="region of interest" description="Disordered" evidence="9">
    <location>
        <begin position="1"/>
        <end position="30"/>
    </location>
</feature>
<keyword evidence="8" id="KW-0539">Nucleus</keyword>
<gene>
    <name evidence="12" type="ORF">DYB36_008927</name>
</gene>
<dbReference type="SUPFAM" id="SSF54211">
    <property type="entry name" value="Ribosomal protein S5 domain 2-like"/>
    <property type="match status" value="1"/>
</dbReference>
<dbReference type="GO" id="GO:0006364">
    <property type="term" value="P:rRNA processing"/>
    <property type="evidence" value="ECO:0007669"/>
    <property type="project" value="UniProtKB-KW"/>
</dbReference>
<evidence type="ECO:0000256" key="3">
    <source>
        <dbReference type="ARBA" id="ARBA00006678"/>
    </source>
</evidence>
<dbReference type="GO" id="GO:0003723">
    <property type="term" value="F:RNA binding"/>
    <property type="evidence" value="ECO:0007669"/>
    <property type="project" value="UniProtKB-KW"/>
</dbReference>
<evidence type="ECO:0000256" key="5">
    <source>
        <dbReference type="ARBA" id="ARBA00022552"/>
    </source>
</evidence>
<evidence type="ECO:0000313" key="12">
    <source>
        <dbReference type="EMBL" id="RHY07968.1"/>
    </source>
</evidence>
<keyword evidence="7" id="KW-0694">RNA-binding</keyword>
<dbReference type="GO" id="GO:0005730">
    <property type="term" value="C:nucleolus"/>
    <property type="evidence" value="ECO:0007669"/>
    <property type="project" value="TreeGrafter"/>
</dbReference>
<organism evidence="12 13">
    <name type="scientific">Aphanomyces astaci</name>
    <name type="common">Crayfish plague agent</name>
    <dbReference type="NCBI Taxonomy" id="112090"/>
    <lineage>
        <taxon>Eukaryota</taxon>
        <taxon>Sar</taxon>
        <taxon>Stramenopiles</taxon>
        <taxon>Oomycota</taxon>
        <taxon>Saprolegniomycetes</taxon>
        <taxon>Saprolegniales</taxon>
        <taxon>Verrucalvaceae</taxon>
        <taxon>Aphanomyces</taxon>
    </lineage>
</organism>
<evidence type="ECO:0000256" key="2">
    <source>
        <dbReference type="ARBA" id="ARBA00004496"/>
    </source>
</evidence>
<evidence type="ECO:0000256" key="1">
    <source>
        <dbReference type="ARBA" id="ARBA00004123"/>
    </source>
</evidence>
<dbReference type="PANTHER" id="PTHR11953:SF2">
    <property type="entry name" value="EXOSOME COMPLEX COMPONENT MTR3"/>
    <property type="match status" value="1"/>
</dbReference>
<feature type="domain" description="Exoribonuclease phosphorolytic" evidence="10">
    <location>
        <begin position="33"/>
        <end position="151"/>
    </location>
</feature>
<dbReference type="GO" id="GO:0016075">
    <property type="term" value="P:rRNA catabolic process"/>
    <property type="evidence" value="ECO:0007669"/>
    <property type="project" value="TreeGrafter"/>
</dbReference>
<keyword evidence="4" id="KW-0963">Cytoplasm</keyword>
<dbReference type="Gene3D" id="3.30.230.70">
    <property type="entry name" value="GHMP Kinase, N-terminal domain"/>
    <property type="match status" value="1"/>
</dbReference>
<dbReference type="VEuPathDB" id="FungiDB:H257_11353"/>
<proteinExistence type="inferred from homology"/>
<dbReference type="AlphaFoldDB" id="A0A397AQ83"/>
<feature type="compositionally biased region" description="Basic and acidic residues" evidence="9">
    <location>
        <begin position="14"/>
        <end position="30"/>
    </location>
</feature>
<dbReference type="Proteomes" id="UP000265427">
    <property type="component" value="Unassembled WGS sequence"/>
</dbReference>
<comment type="subcellular location">
    <subcellularLocation>
        <location evidence="2">Cytoplasm</location>
    </subcellularLocation>
    <subcellularLocation>
        <location evidence="1">Nucleus</location>
    </subcellularLocation>
</comment>
<name>A0A397AQ83_APHAT</name>
<dbReference type="PANTHER" id="PTHR11953">
    <property type="entry name" value="EXOSOME COMPLEX COMPONENT"/>
    <property type="match status" value="1"/>
</dbReference>
<dbReference type="InterPro" id="IPR027408">
    <property type="entry name" value="PNPase/RNase_PH_dom_sf"/>
</dbReference>
<dbReference type="Pfam" id="PF01138">
    <property type="entry name" value="RNase_PH"/>
    <property type="match status" value="1"/>
</dbReference>
<feature type="domain" description="Exoribonuclease phosphorolytic" evidence="11">
    <location>
        <begin position="154"/>
        <end position="213"/>
    </location>
</feature>
<dbReference type="GO" id="GO:0071028">
    <property type="term" value="P:nuclear mRNA surveillance"/>
    <property type="evidence" value="ECO:0007669"/>
    <property type="project" value="TreeGrafter"/>
</dbReference>
<evidence type="ECO:0000256" key="4">
    <source>
        <dbReference type="ARBA" id="ARBA00022490"/>
    </source>
</evidence>
<dbReference type="InterPro" id="IPR020568">
    <property type="entry name" value="Ribosomal_Su5_D2-typ_SF"/>
</dbReference>
<keyword evidence="6" id="KW-0271">Exosome</keyword>
<comment type="similarity">
    <text evidence="3">Belongs to the RNase PH family.</text>
</comment>
<evidence type="ECO:0000256" key="6">
    <source>
        <dbReference type="ARBA" id="ARBA00022835"/>
    </source>
</evidence>
<reference evidence="12 13" key="1">
    <citation type="submission" date="2018-08" db="EMBL/GenBank/DDBJ databases">
        <title>Aphanomyces genome sequencing and annotation.</title>
        <authorList>
            <person name="Minardi D."/>
            <person name="Oidtmann B."/>
            <person name="Van Der Giezen M."/>
            <person name="Studholme D.J."/>
        </authorList>
    </citation>
    <scope>NUCLEOTIDE SEQUENCE [LARGE SCALE GENOMIC DNA]</scope>
    <source>
        <strain evidence="12 13">Kv</strain>
    </source>
</reference>
<evidence type="ECO:0000256" key="7">
    <source>
        <dbReference type="ARBA" id="ARBA00022884"/>
    </source>
</evidence>
<accession>A0A397AQ83</accession>
<dbReference type="EMBL" id="QUSZ01005853">
    <property type="protein sequence ID" value="RHY07968.1"/>
    <property type="molecule type" value="Genomic_DNA"/>
</dbReference>
<evidence type="ECO:0000256" key="9">
    <source>
        <dbReference type="SAM" id="MobiDB-lite"/>
    </source>
</evidence>
<evidence type="ECO:0000259" key="11">
    <source>
        <dbReference type="Pfam" id="PF03725"/>
    </source>
</evidence>
<dbReference type="GO" id="GO:0000177">
    <property type="term" value="C:cytoplasmic exosome (RNase complex)"/>
    <property type="evidence" value="ECO:0007669"/>
    <property type="project" value="TreeGrafter"/>
</dbReference>
<sequence>MQNVYFPQPTRAESPSKDGKSRASRADGRSGDEFRGCFMRCGVLSHAAGSAYVEFGQTRVVCAVYGPRAETNPRQTKGQPITCEIKLPSTMATFESEFGNLMRQALEPAILVNKFPKCQVSIHAVVLEGHGSELSAAITCASLALVDAGVEMIDMVAACSAGEWDGNIVLDPTADEQTTKHVLVAFMAAQGQITHLIQQGKLSYDRVQEAISLCTDGCAGVLSTMMQMDEADFTRRLAQFPVVRKKTHCRVAWKREPGANKRPRLDVSFSTALETFLEEYFTPAESVRIRKEFEKVHIVDHGSMDPHVEL</sequence>
<dbReference type="InterPro" id="IPR036345">
    <property type="entry name" value="ExoRNase_PH_dom2_sf"/>
</dbReference>
<keyword evidence="5" id="KW-0698">rRNA processing</keyword>
<dbReference type="SUPFAM" id="SSF55666">
    <property type="entry name" value="Ribonuclease PH domain 2-like"/>
    <property type="match status" value="1"/>
</dbReference>
<comment type="caution">
    <text evidence="12">The sequence shown here is derived from an EMBL/GenBank/DDBJ whole genome shotgun (WGS) entry which is preliminary data.</text>
</comment>
<dbReference type="VEuPathDB" id="FungiDB:H257_11354"/>
<evidence type="ECO:0000256" key="8">
    <source>
        <dbReference type="ARBA" id="ARBA00023242"/>
    </source>
</evidence>
<evidence type="ECO:0000313" key="13">
    <source>
        <dbReference type="Proteomes" id="UP000265427"/>
    </source>
</evidence>
<dbReference type="Pfam" id="PF03725">
    <property type="entry name" value="RNase_PH_C"/>
    <property type="match status" value="1"/>
</dbReference>
<dbReference type="CDD" id="cd11371">
    <property type="entry name" value="RNase_PH_MTR3"/>
    <property type="match status" value="1"/>
</dbReference>
<dbReference type="InterPro" id="IPR050080">
    <property type="entry name" value="RNase_PH"/>
</dbReference>
<dbReference type="GO" id="GO:0034475">
    <property type="term" value="P:U4 snRNA 3'-end processing"/>
    <property type="evidence" value="ECO:0007669"/>
    <property type="project" value="TreeGrafter"/>
</dbReference>
<evidence type="ECO:0000259" key="10">
    <source>
        <dbReference type="Pfam" id="PF01138"/>
    </source>
</evidence>
<protein>
    <submittedName>
        <fullName evidence="12">Uncharacterized protein</fullName>
    </submittedName>
</protein>
<dbReference type="InterPro" id="IPR015847">
    <property type="entry name" value="ExoRNase_PH_dom2"/>
</dbReference>
<dbReference type="GO" id="GO:0000176">
    <property type="term" value="C:nuclear exosome (RNase complex)"/>
    <property type="evidence" value="ECO:0007669"/>
    <property type="project" value="TreeGrafter"/>
</dbReference>
<dbReference type="InterPro" id="IPR001247">
    <property type="entry name" value="ExoRNase_PH_dom1"/>
</dbReference>